<dbReference type="Proteomes" id="UP000076969">
    <property type="component" value="Chromosome"/>
</dbReference>
<keyword evidence="7 17" id="KW-0288">FMN</keyword>
<dbReference type="SUPFAM" id="SSF46785">
    <property type="entry name" value="Winged helix' DNA-binding domain"/>
    <property type="match status" value="1"/>
</dbReference>
<dbReference type="UniPathway" id="UPA00276">
    <property type="reaction ID" value="UER00929"/>
</dbReference>
<dbReference type="InterPro" id="IPR039063">
    <property type="entry name" value="RibK_CTP-dep"/>
</dbReference>
<feature type="binding site" evidence="17">
    <location>
        <position position="122"/>
    </location>
    <ligand>
        <name>Mg(2+)</name>
        <dbReference type="ChEBI" id="CHEBI:18420"/>
    </ligand>
</feature>
<dbReference type="PANTHER" id="PTHR40706">
    <property type="entry name" value="RIBOFLAVIN KINASE"/>
    <property type="match status" value="1"/>
</dbReference>
<dbReference type="InterPro" id="IPR000485">
    <property type="entry name" value="AsnC-type_HTH_dom"/>
</dbReference>
<keyword evidence="10 17" id="KW-0547">Nucleotide-binding</keyword>
<proteinExistence type="inferred from homology"/>
<evidence type="ECO:0000256" key="7">
    <source>
        <dbReference type="ARBA" id="ARBA00022643"/>
    </source>
</evidence>
<dbReference type="Gene3D" id="1.10.10.10">
    <property type="entry name" value="Winged helix-like DNA-binding domain superfamily/Winged helix DNA-binding domain"/>
    <property type="match status" value="1"/>
</dbReference>
<organism evidence="19 20">
    <name type="scientific">Thermococcus piezophilus</name>
    <dbReference type="NCBI Taxonomy" id="1712654"/>
    <lineage>
        <taxon>Archaea</taxon>
        <taxon>Methanobacteriati</taxon>
        <taxon>Methanobacteriota</taxon>
        <taxon>Thermococci</taxon>
        <taxon>Thermococcales</taxon>
        <taxon>Thermococcaceae</taxon>
        <taxon>Thermococcus</taxon>
    </lineage>
</organism>
<evidence type="ECO:0000256" key="5">
    <source>
        <dbReference type="ARBA" id="ARBA00017394"/>
    </source>
</evidence>
<comment type="cofactor">
    <cofactor evidence="17">
        <name>Mg(2+)</name>
        <dbReference type="ChEBI" id="CHEBI:18420"/>
    </cofactor>
    <text evidence="17">Binds 1 Mg(2+) ion per subunit.</text>
</comment>
<comment type="caution">
    <text evidence="17">Lacks conserved residue(s) required for the propagation of feature annotation.</text>
</comment>
<evidence type="ECO:0000256" key="11">
    <source>
        <dbReference type="ARBA" id="ARBA00022777"/>
    </source>
</evidence>
<dbReference type="PANTHER" id="PTHR40706:SF1">
    <property type="entry name" value="RIBOFLAVIN KINASE"/>
    <property type="match status" value="1"/>
</dbReference>
<feature type="binding site" evidence="17">
    <location>
        <position position="178"/>
    </location>
    <ligand>
        <name>FMN</name>
        <dbReference type="ChEBI" id="CHEBI:58210"/>
    </ligand>
</feature>
<evidence type="ECO:0000256" key="16">
    <source>
        <dbReference type="ARBA" id="ARBA00047857"/>
    </source>
</evidence>
<dbReference type="OrthoDB" id="30955at2157"/>
<dbReference type="InterPro" id="IPR036388">
    <property type="entry name" value="WH-like_DNA-bd_sf"/>
</dbReference>
<evidence type="ECO:0000256" key="13">
    <source>
        <dbReference type="ARBA" id="ARBA00029789"/>
    </source>
</evidence>
<keyword evidence="6 17" id="KW-0285">Flavoprotein</keyword>
<dbReference type="RefSeq" id="WP_068666741.1">
    <property type="nucleotide sequence ID" value="NZ_CP015520.1"/>
</dbReference>
<evidence type="ECO:0000256" key="2">
    <source>
        <dbReference type="ARBA" id="ARBA00005219"/>
    </source>
</evidence>
<dbReference type="GO" id="GO:0006355">
    <property type="term" value="P:regulation of DNA-templated transcription"/>
    <property type="evidence" value="ECO:0007669"/>
    <property type="project" value="InterPro"/>
</dbReference>
<dbReference type="GO" id="GO:0009231">
    <property type="term" value="P:riboflavin biosynthetic process"/>
    <property type="evidence" value="ECO:0007669"/>
    <property type="project" value="InterPro"/>
</dbReference>
<dbReference type="InterPro" id="IPR012318">
    <property type="entry name" value="HTH_CRP"/>
</dbReference>
<feature type="binding site" evidence="17">
    <location>
        <begin position="191"/>
        <end position="194"/>
    </location>
    <ligand>
        <name>CDP</name>
        <dbReference type="ChEBI" id="CHEBI:58069"/>
    </ligand>
</feature>
<evidence type="ECO:0000313" key="19">
    <source>
        <dbReference type="EMBL" id="ANF23260.1"/>
    </source>
</evidence>
<keyword evidence="9 17" id="KW-0479">Metal-binding</keyword>
<dbReference type="CDD" id="cd00090">
    <property type="entry name" value="HTH_ARSR"/>
    <property type="match status" value="1"/>
</dbReference>
<dbReference type="GO" id="GO:0043565">
    <property type="term" value="F:sequence-specific DNA binding"/>
    <property type="evidence" value="ECO:0007669"/>
    <property type="project" value="InterPro"/>
</dbReference>
<feature type="binding site" evidence="17">
    <location>
        <begin position="95"/>
        <end position="100"/>
    </location>
    <ligand>
        <name>CDP</name>
        <dbReference type="ChEBI" id="CHEBI:58069"/>
    </ligand>
</feature>
<keyword evidence="11 17" id="KW-0418">Kinase</keyword>
<dbReference type="GO" id="GO:0000287">
    <property type="term" value="F:magnesium ion binding"/>
    <property type="evidence" value="ECO:0007669"/>
    <property type="project" value="UniProtKB-UniRule"/>
</dbReference>
<accession>A0A172WIL6</accession>
<dbReference type="EC" id="2.7.1.161" evidence="4 17"/>
<dbReference type="SMART" id="SM00419">
    <property type="entry name" value="HTH_CRP"/>
    <property type="match status" value="1"/>
</dbReference>
<dbReference type="HAMAP" id="MF_01285">
    <property type="entry name" value="Riboflavin_kinase"/>
    <property type="match status" value="1"/>
</dbReference>
<dbReference type="InterPro" id="IPR023465">
    <property type="entry name" value="Riboflavin_kinase_dom_sf"/>
</dbReference>
<dbReference type="SUPFAM" id="SSF82114">
    <property type="entry name" value="Riboflavin kinase-like"/>
    <property type="match status" value="1"/>
</dbReference>
<evidence type="ECO:0000256" key="8">
    <source>
        <dbReference type="ARBA" id="ARBA00022679"/>
    </source>
</evidence>
<dbReference type="GO" id="GO:0008531">
    <property type="term" value="F:riboflavin kinase activity"/>
    <property type="evidence" value="ECO:0007669"/>
    <property type="project" value="InterPro"/>
</dbReference>
<keyword evidence="20" id="KW-1185">Reference proteome</keyword>
<dbReference type="InterPro" id="IPR023602">
    <property type="entry name" value="Riboflavin_kinase_CTP-dep"/>
</dbReference>
<dbReference type="InterPro" id="IPR023470">
    <property type="entry name" value="Riboflavin_kinase_archaeal"/>
</dbReference>
<evidence type="ECO:0000313" key="20">
    <source>
        <dbReference type="Proteomes" id="UP000076969"/>
    </source>
</evidence>
<feature type="binding site" evidence="17">
    <location>
        <position position="186"/>
    </location>
    <ligand>
        <name>FMN</name>
        <dbReference type="ChEBI" id="CHEBI:58210"/>
    </ligand>
</feature>
<dbReference type="GeneID" id="28496292"/>
<dbReference type="Pfam" id="PF01982">
    <property type="entry name" value="CTP-dep_RFKase"/>
    <property type="match status" value="1"/>
</dbReference>
<keyword evidence="8 17" id="KW-0808">Transferase</keyword>
<evidence type="ECO:0000256" key="1">
    <source>
        <dbReference type="ARBA" id="ARBA00003072"/>
    </source>
</evidence>
<gene>
    <name evidence="17" type="primary">ribK</name>
    <name evidence="19" type="ORF">A7C91_08820</name>
</gene>
<comment type="function">
    <text evidence="1 17">Catalyzes the CTP-dependent phosphorylation of riboflavin (vitamin B2) to form flavin mononucleotide (FMN).</text>
</comment>
<feature type="domain" description="HTH crp-type" evidence="18">
    <location>
        <begin position="1"/>
        <end position="59"/>
    </location>
</feature>
<evidence type="ECO:0000256" key="4">
    <source>
        <dbReference type="ARBA" id="ARBA00011987"/>
    </source>
</evidence>
<evidence type="ECO:0000256" key="6">
    <source>
        <dbReference type="ARBA" id="ARBA00022630"/>
    </source>
</evidence>
<evidence type="ECO:0000256" key="3">
    <source>
        <dbReference type="ARBA" id="ARBA00006428"/>
    </source>
</evidence>
<keyword evidence="12 17" id="KW-0460">Magnesium</keyword>
<feature type="binding site" evidence="17">
    <location>
        <position position="124"/>
    </location>
    <ligand>
        <name>Mg(2+)</name>
        <dbReference type="ChEBI" id="CHEBI:18420"/>
    </ligand>
</feature>
<dbReference type="KEGG" id="tpie:A7C91_08820"/>
<dbReference type="PRINTS" id="PR00033">
    <property type="entry name" value="HTHASNC"/>
</dbReference>
<name>A0A172WIL6_9EURY</name>
<evidence type="ECO:0000256" key="10">
    <source>
        <dbReference type="ARBA" id="ARBA00022741"/>
    </source>
</evidence>
<dbReference type="PROSITE" id="PS51063">
    <property type="entry name" value="HTH_CRP_2"/>
    <property type="match status" value="1"/>
</dbReference>
<evidence type="ECO:0000256" key="17">
    <source>
        <dbReference type="HAMAP-Rule" id="MF_01285"/>
    </source>
</evidence>
<dbReference type="Gene3D" id="2.40.30.30">
    <property type="entry name" value="Riboflavin kinase-like"/>
    <property type="match status" value="1"/>
</dbReference>
<dbReference type="AlphaFoldDB" id="A0A172WIL6"/>
<evidence type="ECO:0000256" key="15">
    <source>
        <dbReference type="ARBA" id="ARBA00033116"/>
    </source>
</evidence>
<dbReference type="Pfam" id="PF13545">
    <property type="entry name" value="HTH_Crp_2"/>
    <property type="match status" value="1"/>
</dbReference>
<evidence type="ECO:0000256" key="14">
    <source>
        <dbReference type="ARBA" id="ARBA00030544"/>
    </source>
</evidence>
<dbReference type="STRING" id="1712654.A7C91_08820"/>
<comment type="pathway">
    <text evidence="2 17">Cofactor biosynthesis; FMN biosynthesis; FMN from riboflavin (CTP route): step 1/1.</text>
</comment>
<comment type="similarity">
    <text evidence="3 17">Belongs to the archaeal riboflavin kinase family.</text>
</comment>
<sequence>MKRLKLLVTLAKKGAIGEKVKITLRELADELGISPQSVLRLLDEMEKEGLVSKEVLGRKTYVEIDHEGLAFLESLCDAISEALYNGVIIGEVISGIGEGAYYVKQYAHLIREYLGFDPYLGTLNIRVLFPKTVFDALCGVRPVVLPGFTKDGRTFGDVKAYRIRINDIEGAIVVPSRTVHPPRIAEIIAPVYLREALNLKDGSRITLRVVKG</sequence>
<evidence type="ECO:0000259" key="18">
    <source>
        <dbReference type="PROSITE" id="PS51063"/>
    </source>
</evidence>
<dbReference type="InterPro" id="IPR036390">
    <property type="entry name" value="WH_DNA-bd_sf"/>
</dbReference>
<protein>
    <recommendedName>
        <fullName evidence="5 17">Riboflavin kinase</fullName>
        <shortName evidence="17">RFK</shortName>
        <ecNumber evidence="4 17">2.7.1.161</ecNumber>
    </recommendedName>
    <alternativeName>
        <fullName evidence="14 17">CTP-dependent riboflavin kinase</fullName>
    </alternativeName>
    <alternativeName>
        <fullName evidence="15 17">CTP:riboflavin 5'-phosphotransferase</fullName>
    </alternativeName>
    <alternativeName>
        <fullName evidence="13 17">Flavokinase</fullName>
    </alternativeName>
</protein>
<dbReference type="InterPro" id="IPR011991">
    <property type="entry name" value="ArsR-like_HTH"/>
</dbReference>
<dbReference type="EMBL" id="CP015520">
    <property type="protein sequence ID" value="ANF23260.1"/>
    <property type="molecule type" value="Genomic_DNA"/>
</dbReference>
<evidence type="ECO:0000256" key="12">
    <source>
        <dbReference type="ARBA" id="ARBA00022842"/>
    </source>
</evidence>
<dbReference type="GO" id="GO:0009398">
    <property type="term" value="P:FMN biosynthetic process"/>
    <property type="evidence" value="ECO:0007669"/>
    <property type="project" value="UniProtKB-UniRule"/>
</dbReference>
<dbReference type="GO" id="GO:0000166">
    <property type="term" value="F:nucleotide binding"/>
    <property type="evidence" value="ECO:0007669"/>
    <property type="project" value="UniProtKB-UniRule"/>
</dbReference>
<reference evidence="20" key="1">
    <citation type="journal article" date="2016" name="Syst. Appl. Microbiol.">
        <title>Thermococcus piezophilus sp. nov., a novel hyperthermophilic and piezophilic archaeon with a broad pressure range for growth, isolated from a deepest hydrothermal vent at the Mid-Cayman Rise.</title>
        <authorList>
            <person name="Dalmasso C."/>
            <person name="Oger P."/>
            <person name="Selva G."/>
            <person name="Courtine D."/>
            <person name="L'Haridon S."/>
            <person name="Garlaschelli A."/>
            <person name="Roussel E."/>
            <person name="Miyazaki J."/>
            <person name="Reveillaud J."/>
            <person name="Jebbar M."/>
            <person name="Takai K."/>
            <person name="Maignien L."/>
            <person name="Alain K."/>
        </authorList>
    </citation>
    <scope>NUCLEOTIDE SEQUENCE [LARGE SCALE GENOMIC DNA]</scope>
    <source>
        <strain evidence="20">CDGS</strain>
    </source>
</reference>
<evidence type="ECO:0000256" key="9">
    <source>
        <dbReference type="ARBA" id="ARBA00022723"/>
    </source>
</evidence>
<comment type="catalytic activity">
    <reaction evidence="16 17">
        <text>riboflavin + CTP = CDP + FMN + H(+)</text>
        <dbReference type="Rhea" id="RHEA:25021"/>
        <dbReference type="ChEBI" id="CHEBI:15378"/>
        <dbReference type="ChEBI" id="CHEBI:37563"/>
        <dbReference type="ChEBI" id="CHEBI:57986"/>
        <dbReference type="ChEBI" id="CHEBI:58069"/>
        <dbReference type="ChEBI" id="CHEBI:58210"/>
        <dbReference type="EC" id="2.7.1.161"/>
    </reaction>
</comment>